<proteinExistence type="inferred from homology"/>
<dbReference type="Gene3D" id="3.30.420.150">
    <property type="entry name" value="Exopolyphosphatase. Domain 2"/>
    <property type="match status" value="1"/>
</dbReference>
<dbReference type="FunFam" id="3.30.420.40:FF:000023">
    <property type="entry name" value="Guanosine-5'-triphosphate,3'-diphosphate pyrophosphatase"/>
    <property type="match status" value="1"/>
</dbReference>
<dbReference type="EMBL" id="JAAAWP010000012">
    <property type="protein sequence ID" value="NDW22961.1"/>
    <property type="molecule type" value="Genomic_DNA"/>
</dbReference>
<dbReference type="FunFam" id="3.30.420.150:FF:000001">
    <property type="entry name" value="Guanosine-5'-triphosphate,3'-diphosphate pyrophosphatase"/>
    <property type="match status" value="1"/>
</dbReference>
<evidence type="ECO:0000259" key="3">
    <source>
        <dbReference type="Pfam" id="PF02541"/>
    </source>
</evidence>
<dbReference type="InterPro" id="IPR050273">
    <property type="entry name" value="GppA/Ppx_hydrolase"/>
</dbReference>
<accession>A0A6L9MYP3</accession>
<dbReference type="SUPFAM" id="SSF53067">
    <property type="entry name" value="Actin-like ATPase domain"/>
    <property type="match status" value="2"/>
</dbReference>
<feature type="domain" description="Ppx/GppA phosphatase N-terminal" evidence="3">
    <location>
        <begin position="29"/>
        <end position="310"/>
    </location>
</feature>
<evidence type="ECO:0000256" key="1">
    <source>
        <dbReference type="ARBA" id="ARBA00022801"/>
    </source>
</evidence>
<dbReference type="InterPro" id="IPR048950">
    <property type="entry name" value="Ppx_GppA_C"/>
</dbReference>
<dbReference type="CDD" id="cd24117">
    <property type="entry name" value="ASKHA_NBD_EcGppA-like"/>
    <property type="match status" value="1"/>
</dbReference>
<dbReference type="Proteomes" id="UP000478837">
    <property type="component" value="Unassembled WGS sequence"/>
</dbReference>
<sequence length="503" mass="56624">MQAELQHDAQTYGEYYAAVDLGSNSFHMVIVHVVNGSVQIIGKIKQKVRLAAGLDDNFLLDETSMERGWQCLQVFSERLQDIPPSNIKIVATATLRLATNAHVFVRKAEEILNHKLNIISGEEEARQIYLGVAYTSANQGNSLVIDIGGASTEIIIGNDMQPIHLKSLDMGCVTFMERYFQRGVINTENFDQAKKAAHSLINEVSNAFLCFDWENCLGASGTPQAITEILVAQGISDAIRLDYLYHLQQQCVECGSLGQLEIEGLEESRKAIFPSGLAILISLFEALHIKHMNISGGALREGLIYGMLDNVTDNDRRQQTLNQTKQRYHIDTAHAVSVRQVALSLCYQLCRQQNICHLDTETILGAAAELHEIGLHIEYKRHHEHGAYILSFIDLPGFTRLQRTAIRELVSQHRLAISEDVFDNYHHDYRPMLKGLLRVLRIAVVLCLRRQNKHIPDVKLVCNDSKWTLTFPEGWLKSHPLINAELANECWLQHKAGCELVCI</sequence>
<evidence type="ECO:0000313" key="5">
    <source>
        <dbReference type="EMBL" id="NDW22961.1"/>
    </source>
</evidence>
<dbReference type="GO" id="GO:0015974">
    <property type="term" value="P:guanosine pentaphosphate catabolic process"/>
    <property type="evidence" value="ECO:0007669"/>
    <property type="project" value="InterPro"/>
</dbReference>
<dbReference type="PANTHER" id="PTHR30005">
    <property type="entry name" value="EXOPOLYPHOSPHATASE"/>
    <property type="match status" value="1"/>
</dbReference>
<dbReference type="GO" id="GO:0015949">
    <property type="term" value="P:nucleobase-containing small molecule interconversion"/>
    <property type="evidence" value="ECO:0007669"/>
    <property type="project" value="TreeGrafter"/>
</dbReference>
<dbReference type="GO" id="GO:0015970">
    <property type="term" value="P:guanosine tetraphosphate biosynthetic process"/>
    <property type="evidence" value="ECO:0007669"/>
    <property type="project" value="UniProtKB-UniRule"/>
</dbReference>
<dbReference type="UniPathway" id="UPA00908">
    <property type="reaction ID" value="UER00885"/>
</dbReference>
<dbReference type="EC" id="3.6.1.40" evidence="2"/>
<evidence type="ECO:0000259" key="4">
    <source>
        <dbReference type="Pfam" id="PF21447"/>
    </source>
</evidence>
<comment type="caution">
    <text evidence="5">The sequence shown here is derived from an EMBL/GenBank/DDBJ whole genome shotgun (WGS) entry which is preliminary data.</text>
</comment>
<dbReference type="Pfam" id="PF02541">
    <property type="entry name" value="Ppx-GppA"/>
    <property type="match status" value="1"/>
</dbReference>
<organism evidence="5 6">
    <name type="scientific">Alteromonas hispanica</name>
    <dbReference type="NCBI Taxonomy" id="315421"/>
    <lineage>
        <taxon>Bacteria</taxon>
        <taxon>Pseudomonadati</taxon>
        <taxon>Pseudomonadota</taxon>
        <taxon>Gammaproteobacteria</taxon>
        <taxon>Alteromonadales</taxon>
        <taxon>Alteromonadaceae</taxon>
        <taxon>Alteromonas/Salinimonas group</taxon>
        <taxon>Alteromonas</taxon>
    </lineage>
</organism>
<dbReference type="Gene3D" id="1.10.3210.10">
    <property type="entry name" value="Hypothetical protein af1432"/>
    <property type="match status" value="1"/>
</dbReference>
<reference evidence="5 6" key="1">
    <citation type="submission" date="2020-01" db="EMBL/GenBank/DDBJ databases">
        <title>Genomes of bacteria type strains.</title>
        <authorList>
            <person name="Chen J."/>
            <person name="Zhu S."/>
            <person name="Yang J."/>
        </authorList>
    </citation>
    <scope>NUCLEOTIDE SEQUENCE [LARGE SCALE GENOMIC DNA]</scope>
    <source>
        <strain evidence="5 6">LMG 22958</strain>
    </source>
</reference>
<keyword evidence="1 2" id="KW-0378">Hydrolase</keyword>
<dbReference type="PANTHER" id="PTHR30005:SF0">
    <property type="entry name" value="RETROGRADE REGULATION PROTEIN 2"/>
    <property type="match status" value="1"/>
</dbReference>
<comment type="function">
    <text evidence="2">Catalyzes the conversion of pppGpp to ppGpp. Guanosine pentaphosphate (pppGpp) is a cytoplasmic signaling molecule which together with ppGpp controls the 'stringent response', an adaptive process that allows bacteria to respond to amino acid starvation, resulting in the coordinated regulation of numerous cellular activities.</text>
</comment>
<dbReference type="Gene3D" id="3.30.420.40">
    <property type="match status" value="1"/>
</dbReference>
<dbReference type="InterPro" id="IPR023709">
    <property type="entry name" value="Guo-5TP_3DP_PyrP"/>
</dbReference>
<gene>
    <name evidence="2" type="primary">gppA</name>
    <name evidence="5" type="ORF">GTW09_15675</name>
</gene>
<keyword evidence="6" id="KW-1185">Reference proteome</keyword>
<protein>
    <recommendedName>
        <fullName evidence="2">Guanosine-5'-triphosphate,3'-diphosphate pyrophosphatase</fullName>
        <ecNumber evidence="2">3.6.1.40</ecNumber>
    </recommendedName>
    <alternativeName>
        <fullName evidence="2">Guanosine pentaphosphate phosphohydrolase</fullName>
    </alternativeName>
    <alternativeName>
        <fullName evidence="2">pppGpp-5'-phosphohydrolase</fullName>
    </alternativeName>
</protein>
<dbReference type="RefSeq" id="WP_163112632.1">
    <property type="nucleotide sequence ID" value="NZ_JAAAWP010000012.1"/>
</dbReference>
<dbReference type="InterPro" id="IPR030673">
    <property type="entry name" value="PyroPPase_GppA_Ppx"/>
</dbReference>
<dbReference type="HAMAP" id="MF_01550">
    <property type="entry name" value="GppA"/>
    <property type="match status" value="1"/>
</dbReference>
<evidence type="ECO:0000313" key="6">
    <source>
        <dbReference type="Proteomes" id="UP000478837"/>
    </source>
</evidence>
<name>A0A6L9MYP3_9ALTE</name>
<dbReference type="InterPro" id="IPR043129">
    <property type="entry name" value="ATPase_NBD"/>
</dbReference>
<evidence type="ECO:0000256" key="2">
    <source>
        <dbReference type="HAMAP-Rule" id="MF_01550"/>
    </source>
</evidence>
<comment type="similarity">
    <text evidence="2">Belongs to the GppA/Ppx family. GppA subfamily.</text>
</comment>
<comment type="catalytic activity">
    <reaction evidence="2">
        <text>guanosine 3'-diphosphate 5'-triphosphate + H2O = guanosine 3',5'-bis(diphosphate) + phosphate + H(+)</text>
        <dbReference type="Rhea" id="RHEA:13073"/>
        <dbReference type="ChEBI" id="CHEBI:15377"/>
        <dbReference type="ChEBI" id="CHEBI:15378"/>
        <dbReference type="ChEBI" id="CHEBI:43474"/>
        <dbReference type="ChEBI" id="CHEBI:77828"/>
        <dbReference type="ChEBI" id="CHEBI:142410"/>
        <dbReference type="EC" id="3.6.1.40"/>
    </reaction>
</comment>
<feature type="domain" description="Ppx/GppA phosphatase C-terminal" evidence="4">
    <location>
        <begin position="317"/>
        <end position="489"/>
    </location>
</feature>
<dbReference type="InterPro" id="IPR003695">
    <property type="entry name" value="Ppx_GppA_N"/>
</dbReference>
<dbReference type="PIRSF" id="PIRSF001267">
    <property type="entry name" value="Pyrophosphatase_GppA_Ppx"/>
    <property type="match status" value="1"/>
</dbReference>
<dbReference type="SUPFAM" id="SSF109604">
    <property type="entry name" value="HD-domain/PDEase-like"/>
    <property type="match status" value="1"/>
</dbReference>
<comment type="pathway">
    <text evidence="2">Purine metabolism; ppGpp biosynthesis; ppGpp from GTP: step 2/2.</text>
</comment>
<dbReference type="Pfam" id="PF21447">
    <property type="entry name" value="Ppx-GppA_III"/>
    <property type="match status" value="1"/>
</dbReference>
<dbReference type="GO" id="GO:0008894">
    <property type="term" value="F:guanosine-5'-triphosphate,3'-diphosphate diphosphatase activity"/>
    <property type="evidence" value="ECO:0007669"/>
    <property type="project" value="UniProtKB-UniRule"/>
</dbReference>
<dbReference type="AlphaFoldDB" id="A0A6L9MYP3"/>